<dbReference type="SUPFAM" id="SSF51735">
    <property type="entry name" value="NAD(P)-binding Rossmann-fold domains"/>
    <property type="match status" value="1"/>
</dbReference>
<dbReference type="PANTHER" id="PTHR11645">
    <property type="entry name" value="PYRROLINE-5-CARBOXYLATE REDUCTASE"/>
    <property type="match status" value="1"/>
</dbReference>
<proteinExistence type="inferred from homology"/>
<keyword evidence="2" id="KW-0560">Oxidoreductase</keyword>
<evidence type="ECO:0000259" key="4">
    <source>
        <dbReference type="Pfam" id="PF14748"/>
    </source>
</evidence>
<dbReference type="SUPFAM" id="SSF48179">
    <property type="entry name" value="6-phosphogluconate dehydrogenase C-terminal domain-like"/>
    <property type="match status" value="1"/>
</dbReference>
<reference evidence="6" key="1">
    <citation type="journal article" date="2019" name="Int. J. Syst. Evol. Microbiol.">
        <title>The Global Catalogue of Microorganisms (GCM) 10K type strain sequencing project: providing services to taxonomists for standard genome sequencing and annotation.</title>
        <authorList>
            <consortium name="The Broad Institute Genomics Platform"/>
            <consortium name="The Broad Institute Genome Sequencing Center for Infectious Disease"/>
            <person name="Wu L."/>
            <person name="Ma J."/>
        </authorList>
    </citation>
    <scope>NUCLEOTIDE SEQUENCE [LARGE SCALE GENOMIC DNA]</scope>
    <source>
        <strain evidence="6">TISTR 2241</strain>
    </source>
</reference>
<comment type="function">
    <text evidence="2">Catalyzes the reduction of 1-pyrroline-5-carboxylate (PCA) to L-proline.</text>
</comment>
<dbReference type="Gene3D" id="1.10.3730.10">
    <property type="entry name" value="ProC C-terminal domain-like"/>
    <property type="match status" value="1"/>
</dbReference>
<organism evidence="5 6">
    <name type="scientific">Terrilactibacillus laevilacticus</name>
    <dbReference type="NCBI Taxonomy" id="1380157"/>
    <lineage>
        <taxon>Bacteria</taxon>
        <taxon>Bacillati</taxon>
        <taxon>Bacillota</taxon>
        <taxon>Bacilli</taxon>
        <taxon>Bacillales</taxon>
        <taxon>Bacillaceae</taxon>
        <taxon>Terrilactibacillus</taxon>
    </lineage>
</organism>
<keyword evidence="2" id="KW-0963">Cytoplasm</keyword>
<accession>A0ABW5PTH0</accession>
<comment type="catalytic activity">
    <reaction evidence="2">
        <text>L-proline + NADP(+) = (S)-1-pyrroline-5-carboxylate + NADPH + 2 H(+)</text>
        <dbReference type="Rhea" id="RHEA:14109"/>
        <dbReference type="ChEBI" id="CHEBI:15378"/>
        <dbReference type="ChEBI" id="CHEBI:17388"/>
        <dbReference type="ChEBI" id="CHEBI:57783"/>
        <dbReference type="ChEBI" id="CHEBI:58349"/>
        <dbReference type="ChEBI" id="CHEBI:60039"/>
        <dbReference type="EC" id="1.5.1.2"/>
    </reaction>
</comment>
<comment type="pathway">
    <text evidence="2">Amino-acid biosynthesis; L-proline biosynthesis; L-proline from L-glutamate 5-semialdehyde: step 1/1.</text>
</comment>
<dbReference type="InterPro" id="IPR036291">
    <property type="entry name" value="NAD(P)-bd_dom_sf"/>
</dbReference>
<evidence type="ECO:0000313" key="6">
    <source>
        <dbReference type="Proteomes" id="UP001597458"/>
    </source>
</evidence>
<keyword evidence="2" id="KW-0521">NADP</keyword>
<gene>
    <name evidence="5" type="primary">comER</name>
    <name evidence="2" type="synonym">proC</name>
    <name evidence="5" type="ORF">ACFSTF_13095</name>
</gene>
<comment type="similarity">
    <text evidence="1 2">Belongs to the pyrroline-5-carboxylate reductase family.</text>
</comment>
<keyword evidence="2" id="KW-0028">Amino-acid biosynthesis</keyword>
<dbReference type="Pfam" id="PF14748">
    <property type="entry name" value="P5CR_dimer"/>
    <property type="match status" value="1"/>
</dbReference>
<dbReference type="Pfam" id="PF03807">
    <property type="entry name" value="F420_oxidored"/>
    <property type="match status" value="1"/>
</dbReference>
<dbReference type="NCBIfam" id="NF005814">
    <property type="entry name" value="PRK07680.1"/>
    <property type="match status" value="1"/>
</dbReference>
<dbReference type="InterPro" id="IPR029036">
    <property type="entry name" value="P5CR_dimer"/>
</dbReference>
<sequence length="277" mass="30476">MTIGVIGTGNMGTLLIESFIRSKAIQPSEFVITNRTLSKAESLSKKYEGIQVVPSAKSVFKEAKTIFICVKPLSIYPLLKEANDVIEHNHLVISITSPIRVEQLESSLPCPAARVIPSIVNQTLSGSTLLTFGERCTEEVKTSLTQLLQSISNPIEIEEEITRVSSDLSSCGPAFLSYLFERMISAAVSTTEITEEKATQLLTDMVIGVGKLFEEKTYTLDTLKKKVMVKGGVTGVGIQILEDELGEVFEHLFKATQMKFVEDHKEVDPQYSIKPSS</sequence>
<comment type="catalytic activity">
    <reaction evidence="2">
        <text>L-proline + NAD(+) = (S)-1-pyrroline-5-carboxylate + NADH + 2 H(+)</text>
        <dbReference type="Rhea" id="RHEA:14105"/>
        <dbReference type="ChEBI" id="CHEBI:15378"/>
        <dbReference type="ChEBI" id="CHEBI:17388"/>
        <dbReference type="ChEBI" id="CHEBI:57540"/>
        <dbReference type="ChEBI" id="CHEBI:57945"/>
        <dbReference type="ChEBI" id="CHEBI:60039"/>
        <dbReference type="EC" id="1.5.1.2"/>
    </reaction>
</comment>
<evidence type="ECO:0000256" key="2">
    <source>
        <dbReference type="HAMAP-Rule" id="MF_01925"/>
    </source>
</evidence>
<dbReference type="EC" id="1.5.1.2" evidence="2"/>
<dbReference type="PANTHER" id="PTHR11645:SF51">
    <property type="entry name" value="COME OPERON PROTEIN 4"/>
    <property type="match status" value="1"/>
</dbReference>
<dbReference type="Gene3D" id="3.40.50.720">
    <property type="entry name" value="NAD(P)-binding Rossmann-like Domain"/>
    <property type="match status" value="1"/>
</dbReference>
<keyword evidence="2" id="KW-0641">Proline biosynthesis</keyword>
<dbReference type="InterPro" id="IPR028939">
    <property type="entry name" value="P5C_Rdtase_cat_N"/>
</dbReference>
<dbReference type="Proteomes" id="UP001597458">
    <property type="component" value="Unassembled WGS sequence"/>
</dbReference>
<name>A0ABW5PTH0_9BACI</name>
<protein>
    <recommendedName>
        <fullName evidence="2">Pyrroline-5-carboxylate reductase</fullName>
        <shortName evidence="2">P5C reductase</shortName>
        <shortName evidence="2">P5CR</shortName>
        <ecNumber evidence="2">1.5.1.2</ecNumber>
    </recommendedName>
    <alternativeName>
        <fullName evidence="2">PCA reductase</fullName>
    </alternativeName>
</protein>
<comment type="subcellular location">
    <subcellularLocation>
        <location evidence="2">Cytoplasm</location>
    </subcellularLocation>
</comment>
<keyword evidence="6" id="KW-1185">Reference proteome</keyword>
<comment type="caution">
    <text evidence="5">The sequence shown here is derived from an EMBL/GenBank/DDBJ whole genome shotgun (WGS) entry which is preliminary data.</text>
</comment>
<dbReference type="InterPro" id="IPR008927">
    <property type="entry name" value="6-PGluconate_DH-like_C_sf"/>
</dbReference>
<dbReference type="InterPro" id="IPR000304">
    <property type="entry name" value="Pyrroline-COOH_reductase"/>
</dbReference>
<dbReference type="PIRSF" id="PIRSF000193">
    <property type="entry name" value="Pyrrol-5-carb_rd"/>
    <property type="match status" value="1"/>
</dbReference>
<feature type="domain" description="Pyrroline-5-carboxylate reductase dimerisation" evidence="4">
    <location>
        <begin position="160"/>
        <end position="259"/>
    </location>
</feature>
<dbReference type="HAMAP" id="MF_01925">
    <property type="entry name" value="P5C_reductase"/>
    <property type="match status" value="1"/>
</dbReference>
<dbReference type="EMBL" id="JBHUMR010000014">
    <property type="protein sequence ID" value="MFD2618245.1"/>
    <property type="molecule type" value="Genomic_DNA"/>
</dbReference>
<dbReference type="RefSeq" id="WP_141189981.1">
    <property type="nucleotide sequence ID" value="NZ_JBHUMR010000014.1"/>
</dbReference>
<evidence type="ECO:0000313" key="5">
    <source>
        <dbReference type="EMBL" id="MFD2618245.1"/>
    </source>
</evidence>
<feature type="domain" description="Pyrroline-5-carboxylate reductase catalytic N-terminal" evidence="3">
    <location>
        <begin position="2"/>
        <end position="97"/>
    </location>
</feature>
<evidence type="ECO:0000259" key="3">
    <source>
        <dbReference type="Pfam" id="PF03807"/>
    </source>
</evidence>
<evidence type="ECO:0000256" key="1">
    <source>
        <dbReference type="ARBA" id="ARBA00005525"/>
    </source>
</evidence>